<dbReference type="SUPFAM" id="SSF100910">
    <property type="entry name" value="Chemosensory protein Csp2"/>
    <property type="match status" value="1"/>
</dbReference>
<reference evidence="1" key="2">
    <citation type="journal article" date="2007" name="Science">
        <title>Genome sequence of Aedes aegypti, a major arbovirus vector.</title>
        <authorList>
            <person name="Nene V."/>
            <person name="Wortman J.R."/>
            <person name="Lawson D."/>
            <person name="Haas B."/>
            <person name="Kodira C."/>
            <person name="Tu Z.J."/>
            <person name="Loftus B."/>
            <person name="Xi Z."/>
            <person name="Megy K."/>
            <person name="Grabherr M."/>
            <person name="Ren Q."/>
            <person name="Zdobnov E.M."/>
            <person name="Lobo N.F."/>
            <person name="Campbell K.S."/>
            <person name="Brown S.E."/>
            <person name="Bonaldo M.F."/>
            <person name="Zhu J."/>
            <person name="Sinkins S.P."/>
            <person name="Hogenkamp D.G."/>
            <person name="Amedeo P."/>
            <person name="Arensburger P."/>
            <person name="Atkinson P.W."/>
            <person name="Bidwell S."/>
            <person name="Biedler J."/>
            <person name="Birney E."/>
            <person name="Bruggner R.V."/>
            <person name="Costas J."/>
            <person name="Coy M.R."/>
            <person name="Crabtree J."/>
            <person name="Crawford M."/>
            <person name="Debruyn B."/>
            <person name="Decaprio D."/>
            <person name="Eiglmeier K."/>
            <person name="Eisenstadt E."/>
            <person name="El-Dorry H."/>
            <person name="Gelbart W.M."/>
            <person name="Gomes S.L."/>
            <person name="Hammond M."/>
            <person name="Hannick L.I."/>
            <person name="Hogan J.R."/>
            <person name="Holmes M.H."/>
            <person name="Jaffe D."/>
            <person name="Johnston J.S."/>
            <person name="Kennedy R.C."/>
            <person name="Koo H."/>
            <person name="Kravitz S."/>
            <person name="Kriventseva E.V."/>
            <person name="Kulp D."/>
            <person name="Labutti K."/>
            <person name="Lee E."/>
            <person name="Li S."/>
            <person name="Lovin D.D."/>
            <person name="Mao C."/>
            <person name="Mauceli E."/>
            <person name="Menck C.F."/>
            <person name="Miller J.R."/>
            <person name="Montgomery P."/>
            <person name="Mori A."/>
            <person name="Nascimento A.L."/>
            <person name="Naveira H.F."/>
            <person name="Nusbaum C."/>
            <person name="O'leary S."/>
            <person name="Orvis J."/>
            <person name="Pertea M."/>
            <person name="Quesneville H."/>
            <person name="Reidenbach K.R."/>
            <person name="Rogers Y.H."/>
            <person name="Roth C.W."/>
            <person name="Schneider J.R."/>
            <person name="Schatz M."/>
            <person name="Shumway M."/>
            <person name="Stanke M."/>
            <person name="Stinson E.O."/>
            <person name="Tubio J.M."/>
            <person name="Vanzee J.P."/>
            <person name="Verjovski-Almeida S."/>
            <person name="Werner D."/>
            <person name="White O."/>
            <person name="Wyder S."/>
            <person name="Zeng Q."/>
            <person name="Zhao Q."/>
            <person name="Zhao Y."/>
            <person name="Hill C.A."/>
            <person name="Raikhel A.S."/>
            <person name="Soares M.B."/>
            <person name="Knudson D.L."/>
            <person name="Lee N.H."/>
            <person name="Galagan J."/>
            <person name="Salzberg S.L."/>
            <person name="Paulsen I.T."/>
            <person name="Dimopoulos G."/>
            <person name="Collins F.H."/>
            <person name="Birren B."/>
            <person name="Fraser-Liggett C.M."/>
            <person name="Severson D.W."/>
        </authorList>
    </citation>
    <scope>NUCLEOTIDE SEQUENCE [LARGE SCALE GENOMIC DNA]</scope>
    <source>
        <strain evidence="1">Liverpool</strain>
    </source>
</reference>
<evidence type="ECO:0000313" key="1">
    <source>
        <dbReference type="EMBL" id="EAT46840.1"/>
    </source>
</evidence>
<accession>A0A1S4F0C2</accession>
<dbReference type="Proteomes" id="UP000682892">
    <property type="component" value="Unassembled WGS sequence"/>
</dbReference>
<protein>
    <submittedName>
        <fullName evidence="1">AAEL001981-PA</fullName>
    </submittedName>
</protein>
<dbReference type="OrthoDB" id="6344725at2759"/>
<name>A0A1S4F0C2_AEDAE</name>
<dbReference type="EMBL" id="CH477232">
    <property type="protein sequence ID" value="EAT46840.1"/>
    <property type="molecule type" value="Genomic_DNA"/>
</dbReference>
<evidence type="ECO:0000313" key="2">
    <source>
        <dbReference type="Proteomes" id="UP000682892"/>
    </source>
</evidence>
<dbReference type="SMR" id="A0A1S4F0C2"/>
<dbReference type="InterPro" id="IPR036682">
    <property type="entry name" value="OS_D_A10/PebIII_sf"/>
</dbReference>
<sequence>MDHSSISASKPSAHFKVLNRSFTHKFGATDTIMKIFVVALALIAAVAAQDEAMYTSKFDNINLDEILMSDRLFKNYYNCLTDAGPCTPEGNELKRVLPEALETNCAKCSPKQREAGTRAIKYVTENRAEEWKVLRARFDPEDKYVAQYLAEAEKEGIKL</sequence>
<dbReference type="Pfam" id="PF03392">
    <property type="entry name" value="OS-D"/>
    <property type="match status" value="1"/>
</dbReference>
<dbReference type="AlphaFoldDB" id="A0A1S4F0C2"/>
<dbReference type="KEGG" id="aag:5573146"/>
<gene>
    <name evidence="1" type="ORF">AaeL_AAEL001981</name>
</gene>
<reference evidence="1" key="1">
    <citation type="submission" date="2005-10" db="EMBL/GenBank/DDBJ databases">
        <authorList>
            <person name="Loftus B.J."/>
            <person name="Nene V.M."/>
            <person name="Hannick L.I."/>
            <person name="Bidwell S."/>
            <person name="Haas B."/>
            <person name="Amedeo P."/>
            <person name="Orvis J."/>
            <person name="Wortman J.R."/>
            <person name="White O.R."/>
            <person name="Salzberg S."/>
            <person name="Shumway M."/>
            <person name="Koo H."/>
            <person name="Zhao Y."/>
            <person name="Holmes M."/>
            <person name="Miller J."/>
            <person name="Schatz M."/>
            <person name="Pop M."/>
            <person name="Pai G."/>
            <person name="Utterback T."/>
            <person name="Rogers Y.-H."/>
            <person name="Kravitz S."/>
            <person name="Fraser C.M."/>
        </authorList>
    </citation>
    <scope>NUCLEOTIDE SEQUENCE</scope>
    <source>
        <strain evidence="1">Liverpool</strain>
    </source>
</reference>
<dbReference type="PANTHER" id="PTHR11257:SF12">
    <property type="entry name" value="EJACULATORY BULB-SPECIFIC PROTEIN 3-RELATED"/>
    <property type="match status" value="1"/>
</dbReference>
<reference evidence="1" key="3">
    <citation type="submission" date="2012-09" db="EMBL/GenBank/DDBJ databases">
        <authorList>
            <consortium name="VectorBase"/>
        </authorList>
    </citation>
    <scope>NUCLEOTIDE SEQUENCE</scope>
    <source>
        <strain evidence="1">Liverpool</strain>
    </source>
</reference>
<dbReference type="OMA" id="KHSTEWE"/>
<dbReference type="PANTHER" id="PTHR11257">
    <property type="entry name" value="CHEMOSENSORY PROTEIN-RELATED"/>
    <property type="match status" value="1"/>
</dbReference>
<proteinExistence type="predicted"/>
<dbReference type="HOGENOM" id="CLU_126727_0_0_1"/>
<organism evidence="1 2">
    <name type="scientific">Aedes aegypti</name>
    <name type="common">Yellowfever mosquito</name>
    <name type="synonym">Culex aegypti</name>
    <dbReference type="NCBI Taxonomy" id="7159"/>
    <lineage>
        <taxon>Eukaryota</taxon>
        <taxon>Metazoa</taxon>
        <taxon>Ecdysozoa</taxon>
        <taxon>Arthropoda</taxon>
        <taxon>Hexapoda</taxon>
        <taxon>Insecta</taxon>
        <taxon>Pterygota</taxon>
        <taxon>Neoptera</taxon>
        <taxon>Endopterygota</taxon>
        <taxon>Diptera</taxon>
        <taxon>Nematocera</taxon>
        <taxon>Culicoidea</taxon>
        <taxon>Culicidae</taxon>
        <taxon>Culicinae</taxon>
        <taxon>Aedini</taxon>
        <taxon>Aedes</taxon>
        <taxon>Stegomyia</taxon>
    </lineage>
</organism>
<dbReference type="InterPro" id="IPR005055">
    <property type="entry name" value="A10/PebIII"/>
</dbReference>
<dbReference type="Gene3D" id="1.10.2080.10">
    <property type="entry name" value="Insect odorant-binding protein A10/Ejaculatory bulb-specific protein 3"/>
    <property type="match status" value="1"/>
</dbReference>